<protein>
    <recommendedName>
        <fullName evidence="2">non-specific serine/threonine protein kinase</fullName>
        <ecNumber evidence="2">2.7.11.1</ecNumber>
    </recommendedName>
</protein>
<dbReference type="OrthoDB" id="8693905at2759"/>
<evidence type="ECO:0000256" key="1">
    <source>
        <dbReference type="ARBA" id="ARBA00008874"/>
    </source>
</evidence>
<reference evidence="15" key="2">
    <citation type="submission" date="2004-02" db="EMBL/GenBank/DDBJ databases">
        <authorList>
            <consortium name="Genoscope"/>
            <consortium name="Whitehead Institute Centre for Genome Research"/>
        </authorList>
    </citation>
    <scope>NUCLEOTIDE SEQUENCE</scope>
</reference>
<dbReference type="CDD" id="cd12343">
    <property type="entry name" value="RRM1_2_CoAA_like"/>
    <property type="match status" value="1"/>
</dbReference>
<evidence type="ECO:0000256" key="8">
    <source>
        <dbReference type="PROSITE-ProRule" id="PRU00176"/>
    </source>
</evidence>
<dbReference type="GO" id="GO:0005737">
    <property type="term" value="C:cytoplasm"/>
    <property type="evidence" value="ECO:0007669"/>
    <property type="project" value="TreeGrafter"/>
</dbReference>
<dbReference type="InterPro" id="IPR035979">
    <property type="entry name" value="RBD_domain_sf"/>
</dbReference>
<dbReference type="InterPro" id="IPR050629">
    <property type="entry name" value="STE20/SPS1-PAK"/>
</dbReference>
<comment type="caution">
    <text evidence="15">The sequence shown here is derived from an EMBL/GenBank/DDBJ whole genome shotgun (WGS) entry which is preliminary data.</text>
</comment>
<sequence length="1197" mass="133240">VSFQDPLEEYELIHQIGCGTYGKVLKARNMETSELAAIKILELEPGNDITCIQQEITMMKECKHKNIVAYFGSYHRNTKLWICMEYCGGGSLQDIYYVTGSLKEKQIAYVCRETLQGLHHLHETGKMHRDVKVQLFLLLLFLGHVFWITDRYNPDQKNCVFCVGSKHPFDTARGSEIRLVYASIHTLVDTRTYFGTIAISPSHGSNCIVYLADFGVAAEISASVAKRKSFIGTPYWMAPEVVAVEKKGGYNHLCDIWALGITAIELAELQPPMFDLHPMRALMLMSKSNFHPPRLRDKSKWSSCFQNFVKMAVTKNPRKRPSAETLLQHAFVTQLLTRNLVFELLDMASNPDLHSTQNPNGLEELETGEATPDKIHSAGKRLPAETTQSGGHCKDSWKKRTFCGNGEGDLFFLKLSTLSSMLVLKEGRKSALFSPSTASLPAFASLASTEDSGLMLRSSCTMKPDSAIASDSASPSVLARCRATQDISQCTRDPNLPSRDATTESGTFGKVLFRESGTTISPEWSSMRRKNAASMGACFSKVFNGCPLKIHCAVTWILPKTRDQYLILGAEEGIYRLNLNELHEDVLEKLLPQRCTWLYVMNNVLMSISGKSCQLFSHNLKALFDQRKNDSLSFSSHCSERLKPRKFAVSVKIPHTKGCRRCSAARNPYTDSTFLCAAVPSGIVLLLWYEPLQKFMHLKMQFIPVRLPDTLPIFELLVSTTDEVPQLCVGITESSATDPNNRQFDFDIVELNNAPWSPRAESGATKAVGATQIDRDTIVVALERSVRIVSLQGLPATELVTELVFGFPIETIGYTHSITMVKIFIGNLTCTATPQELRELFEKYGKVTECDIVKNYGFVHMSNMSEAEEAIKNLNQHQLHGWRMNVELSKGRPKSTTKLHVSNLGEGVTSDVLRARFEEFGPVVECDIVKDYAFVHMERMEDAMEAIEKMDNTAFKGKLMSVQLSTSRLRTAPGMGSHTGCYVCGKHGHWSKDCPVGRNSGDGVRSRSGRVSSRGPPAYDRGSYGMVPPMGADYMGSDYSRLGYVGGFPPPPHRSTVYSPDLGGRYARAAPCPPQRSAVYDRDQIYGGVDCYEKYRAGPYGSSYFEDRPMSYVPPPPPPPPTLSKIPTIINPFKRQHLPPTSSASAYFARDRSPVRATPVSTTGYTCERTRLSPVTASSTTYAAPQPKDYVSRYSTY</sequence>
<dbReference type="EC" id="2.7.11.1" evidence="2"/>
<feature type="domain" description="RRM" evidence="12">
    <location>
        <begin position="821"/>
        <end position="891"/>
    </location>
</feature>
<feature type="domain" description="Protein kinase" evidence="11">
    <location>
        <begin position="10"/>
        <end position="332"/>
    </location>
</feature>
<keyword evidence="5" id="KW-0418">Kinase</keyword>
<dbReference type="SUPFAM" id="SSF56112">
    <property type="entry name" value="Protein kinase-like (PK-like)"/>
    <property type="match status" value="1"/>
</dbReference>
<dbReference type="GO" id="GO:0003723">
    <property type="term" value="F:RNA binding"/>
    <property type="evidence" value="ECO:0007669"/>
    <property type="project" value="UniProtKB-UniRule"/>
</dbReference>
<feature type="region of interest" description="Disordered" evidence="10">
    <location>
        <begin position="999"/>
        <end position="1022"/>
    </location>
</feature>
<dbReference type="GO" id="GO:0005524">
    <property type="term" value="F:ATP binding"/>
    <property type="evidence" value="ECO:0007669"/>
    <property type="project" value="UniProtKB-UniRule"/>
</dbReference>
<evidence type="ECO:0000259" key="11">
    <source>
        <dbReference type="PROSITE" id="PS50011"/>
    </source>
</evidence>
<accession>Q4T281</accession>
<dbReference type="PROSITE" id="PS50011">
    <property type="entry name" value="PROTEIN_KINASE_DOM"/>
    <property type="match status" value="1"/>
</dbReference>
<dbReference type="PROSITE" id="PS50102">
    <property type="entry name" value="RRM"/>
    <property type="match status" value="2"/>
</dbReference>
<evidence type="ECO:0000259" key="13">
    <source>
        <dbReference type="PROSITE" id="PS50158"/>
    </source>
</evidence>
<dbReference type="HOGENOM" id="CLU_045263_0_1_1"/>
<evidence type="ECO:0000256" key="9">
    <source>
        <dbReference type="PROSITE-ProRule" id="PRU10141"/>
    </source>
</evidence>
<keyword evidence="8" id="KW-0694">RNA-binding</keyword>
<keyword evidence="7" id="KW-0862">Zinc</keyword>
<evidence type="ECO:0000256" key="5">
    <source>
        <dbReference type="ARBA" id="ARBA00022777"/>
    </source>
</evidence>
<evidence type="ECO:0000256" key="7">
    <source>
        <dbReference type="PROSITE-ProRule" id="PRU00047"/>
    </source>
</evidence>
<dbReference type="SUPFAM" id="SSF54928">
    <property type="entry name" value="RNA-binding domain, RBD"/>
    <property type="match status" value="2"/>
</dbReference>
<dbReference type="PROSITE" id="PS50158">
    <property type="entry name" value="ZF_CCHC"/>
    <property type="match status" value="1"/>
</dbReference>
<keyword evidence="6 9" id="KW-0067">ATP-binding</keyword>
<dbReference type="Gene3D" id="3.30.70.330">
    <property type="match status" value="2"/>
</dbReference>
<evidence type="ECO:0000256" key="6">
    <source>
        <dbReference type="ARBA" id="ARBA00022840"/>
    </source>
</evidence>
<dbReference type="PANTHER" id="PTHR48012:SF30">
    <property type="entry name" value="NON-SPECIFIC SERINE_THREONINE PROTEIN KINASE"/>
    <property type="match status" value="1"/>
</dbReference>
<evidence type="ECO:0000256" key="4">
    <source>
        <dbReference type="ARBA" id="ARBA00022741"/>
    </source>
</evidence>
<name>Q4T281_TETNG</name>
<dbReference type="PROSITE" id="PS50219">
    <property type="entry name" value="CNH"/>
    <property type="match status" value="1"/>
</dbReference>
<dbReference type="PANTHER" id="PTHR48012">
    <property type="entry name" value="STERILE20-LIKE KINASE, ISOFORM B-RELATED"/>
    <property type="match status" value="1"/>
</dbReference>
<dbReference type="PROSITE" id="PS00107">
    <property type="entry name" value="PROTEIN_KINASE_ATP"/>
    <property type="match status" value="1"/>
</dbReference>
<evidence type="ECO:0000256" key="2">
    <source>
        <dbReference type="ARBA" id="ARBA00012513"/>
    </source>
</evidence>
<dbReference type="SMART" id="SM00360">
    <property type="entry name" value="RRM"/>
    <property type="match status" value="2"/>
</dbReference>
<keyword evidence="3" id="KW-0723">Serine/threonine-protein kinase</keyword>
<dbReference type="InterPro" id="IPR017441">
    <property type="entry name" value="Protein_kinase_ATP_BS"/>
</dbReference>
<gene>
    <name evidence="15" type="ORF">GSTENG00008453001</name>
</gene>
<dbReference type="EMBL" id="CAAE01010316">
    <property type="protein sequence ID" value="CAF93001.1"/>
    <property type="molecule type" value="Genomic_DNA"/>
</dbReference>
<dbReference type="InterPro" id="IPR001180">
    <property type="entry name" value="CNH_dom"/>
</dbReference>
<evidence type="ECO:0000259" key="12">
    <source>
        <dbReference type="PROSITE" id="PS50102"/>
    </source>
</evidence>
<feature type="domain" description="RRM" evidence="12">
    <location>
        <begin position="897"/>
        <end position="967"/>
    </location>
</feature>
<dbReference type="GO" id="GO:0008270">
    <property type="term" value="F:zinc ion binding"/>
    <property type="evidence" value="ECO:0007669"/>
    <property type="project" value="UniProtKB-KW"/>
</dbReference>
<dbReference type="AlphaFoldDB" id="Q4T281"/>
<dbReference type="SMART" id="SM00036">
    <property type="entry name" value="CNH"/>
    <property type="match status" value="1"/>
</dbReference>
<feature type="binding site" evidence="9">
    <location>
        <position position="39"/>
    </location>
    <ligand>
        <name>ATP</name>
        <dbReference type="ChEBI" id="CHEBI:30616"/>
    </ligand>
</feature>
<proteinExistence type="inferred from homology"/>
<dbReference type="CDD" id="cd06613">
    <property type="entry name" value="STKc_MAP4K3_like"/>
    <property type="match status" value="1"/>
</dbReference>
<dbReference type="GO" id="GO:0008349">
    <property type="term" value="F:MAP kinase kinase kinase kinase activity"/>
    <property type="evidence" value="ECO:0007669"/>
    <property type="project" value="TreeGrafter"/>
</dbReference>
<dbReference type="Pfam" id="PF00076">
    <property type="entry name" value="RRM_1"/>
    <property type="match status" value="2"/>
</dbReference>
<dbReference type="InterPro" id="IPR012677">
    <property type="entry name" value="Nucleotide-bd_a/b_plait_sf"/>
</dbReference>
<dbReference type="InterPro" id="IPR000504">
    <property type="entry name" value="RRM_dom"/>
</dbReference>
<dbReference type="InterPro" id="IPR000719">
    <property type="entry name" value="Prot_kinase_dom"/>
</dbReference>
<dbReference type="Pfam" id="PF00098">
    <property type="entry name" value="zf-CCHC"/>
    <property type="match status" value="1"/>
</dbReference>
<evidence type="ECO:0000259" key="14">
    <source>
        <dbReference type="PROSITE" id="PS50219"/>
    </source>
</evidence>
<keyword evidence="4 9" id="KW-0547">Nucleotide-binding</keyword>
<organism evidence="15">
    <name type="scientific">Tetraodon nigroviridis</name>
    <name type="common">Spotted green pufferfish</name>
    <name type="synonym">Chelonodon nigroviridis</name>
    <dbReference type="NCBI Taxonomy" id="99883"/>
    <lineage>
        <taxon>Eukaryota</taxon>
        <taxon>Metazoa</taxon>
        <taxon>Chordata</taxon>
        <taxon>Craniata</taxon>
        <taxon>Vertebrata</taxon>
        <taxon>Euteleostomi</taxon>
        <taxon>Actinopterygii</taxon>
        <taxon>Neopterygii</taxon>
        <taxon>Teleostei</taxon>
        <taxon>Neoteleostei</taxon>
        <taxon>Acanthomorphata</taxon>
        <taxon>Eupercaria</taxon>
        <taxon>Tetraodontiformes</taxon>
        <taxon>Tetradontoidea</taxon>
        <taxon>Tetraodontidae</taxon>
        <taxon>Tetraodon</taxon>
    </lineage>
</organism>
<feature type="domain" description="CCHC-type" evidence="13">
    <location>
        <begin position="981"/>
        <end position="995"/>
    </location>
</feature>
<dbReference type="InterPro" id="IPR011009">
    <property type="entry name" value="Kinase-like_dom_sf"/>
</dbReference>
<feature type="non-terminal residue" evidence="15">
    <location>
        <position position="1197"/>
    </location>
</feature>
<dbReference type="Pfam" id="PF00780">
    <property type="entry name" value="CNH"/>
    <property type="match status" value="1"/>
</dbReference>
<keyword evidence="7" id="KW-0479">Metal-binding</keyword>
<dbReference type="Gene3D" id="4.10.60.10">
    <property type="entry name" value="Zinc finger, CCHC-type"/>
    <property type="match status" value="1"/>
</dbReference>
<evidence type="ECO:0000256" key="3">
    <source>
        <dbReference type="ARBA" id="ARBA00022527"/>
    </source>
</evidence>
<dbReference type="KEGG" id="tng:GSTEN00008453G001"/>
<keyword evidence="7" id="KW-0863">Zinc-finger</keyword>
<dbReference type="Gene3D" id="1.10.510.10">
    <property type="entry name" value="Transferase(Phosphotransferase) domain 1"/>
    <property type="match status" value="2"/>
</dbReference>
<dbReference type="InterPro" id="IPR001878">
    <property type="entry name" value="Znf_CCHC"/>
</dbReference>
<dbReference type="Pfam" id="PF00069">
    <property type="entry name" value="Pkinase"/>
    <property type="match status" value="2"/>
</dbReference>
<feature type="domain" description="CNH" evidence="14">
    <location>
        <begin position="547"/>
        <end position="858"/>
    </location>
</feature>
<comment type="similarity">
    <text evidence="1">Belongs to the protein kinase superfamily. STE Ser/Thr protein kinase family. STE20 subfamily.</text>
</comment>
<dbReference type="SMART" id="SM00343">
    <property type="entry name" value="ZnF_C2HC"/>
    <property type="match status" value="1"/>
</dbReference>
<keyword evidence="5" id="KW-0808">Transferase</keyword>
<reference evidence="15" key="1">
    <citation type="journal article" date="2004" name="Nature">
        <title>Genome duplication in the teleost fish Tetraodon nigroviridis reveals the early vertebrate proto-karyotype.</title>
        <authorList>
            <person name="Jaillon O."/>
            <person name="Aury J.-M."/>
            <person name="Brunet F."/>
            <person name="Petit J.-L."/>
            <person name="Stange-Thomann N."/>
            <person name="Mauceli E."/>
            <person name="Bouneau L."/>
            <person name="Fischer C."/>
            <person name="Ozouf-Costaz C."/>
            <person name="Bernot A."/>
            <person name="Nicaud S."/>
            <person name="Jaffe D."/>
            <person name="Fisher S."/>
            <person name="Lutfalla G."/>
            <person name="Dossat C."/>
            <person name="Segurens B."/>
            <person name="Dasilva C."/>
            <person name="Salanoubat M."/>
            <person name="Levy M."/>
            <person name="Boudet N."/>
            <person name="Castellano S."/>
            <person name="Anthouard V."/>
            <person name="Jubin C."/>
            <person name="Castelli V."/>
            <person name="Katinka M."/>
            <person name="Vacherie B."/>
            <person name="Biemont C."/>
            <person name="Skalli Z."/>
            <person name="Cattolico L."/>
            <person name="Poulain J."/>
            <person name="De Berardinis V."/>
            <person name="Cruaud C."/>
            <person name="Duprat S."/>
            <person name="Brottier P."/>
            <person name="Coutanceau J.-P."/>
            <person name="Gouzy J."/>
            <person name="Parra G."/>
            <person name="Lardier G."/>
            <person name="Chapple C."/>
            <person name="McKernan K.J."/>
            <person name="McEwan P."/>
            <person name="Bosak S."/>
            <person name="Kellis M."/>
            <person name="Volff J.-N."/>
            <person name="Guigo R."/>
            <person name="Zody M.C."/>
            <person name="Mesirov J."/>
            <person name="Lindblad-Toh K."/>
            <person name="Birren B."/>
            <person name="Nusbaum C."/>
            <person name="Kahn D."/>
            <person name="Robinson-Rechavi M."/>
            <person name="Laudet V."/>
            <person name="Schachter V."/>
            <person name="Quetier F."/>
            <person name="Saurin W."/>
            <person name="Scarpelli C."/>
            <person name="Wincker P."/>
            <person name="Lander E.S."/>
            <person name="Weissenbach J."/>
            <person name="Roest Crollius H."/>
        </authorList>
    </citation>
    <scope>NUCLEOTIDE SEQUENCE [LARGE SCALE GENOMIC DNA]</scope>
</reference>
<evidence type="ECO:0000256" key="10">
    <source>
        <dbReference type="SAM" id="MobiDB-lite"/>
    </source>
</evidence>
<evidence type="ECO:0000313" key="15">
    <source>
        <dbReference type="EMBL" id="CAF93001.1"/>
    </source>
</evidence>